<evidence type="ECO:0000313" key="2">
    <source>
        <dbReference type="Proteomes" id="UP000676336"/>
    </source>
</evidence>
<name>A0A8S2QPL2_9BILA</name>
<reference evidence="1" key="1">
    <citation type="submission" date="2021-02" db="EMBL/GenBank/DDBJ databases">
        <authorList>
            <person name="Nowell W R."/>
        </authorList>
    </citation>
    <scope>NUCLEOTIDE SEQUENCE</scope>
</reference>
<dbReference type="Proteomes" id="UP000676336">
    <property type="component" value="Unassembled WGS sequence"/>
</dbReference>
<accession>A0A8S2QPL2</accession>
<proteinExistence type="predicted"/>
<sequence length="508" mass="59334">MITFVEKYCNGTLPNLTYLKIIIGRQNSMTDTPYTLGNNLYGVSRCFTLFSNIPQFSILDKSNATRSLSNFLCSLSVPSIVSFELEDDCILTNIFNDDDLFFPESLHLTHIRITLFKFEHCICYCILTNIFNDDDLFFPESLHLTHIRITLFKFEHYICLLNRLGSQLFIRCKRDISCPNLKRLTMISYRSIIDYENLFLPVLQRLSNVKYLILLLAIEFKRNTPKHFIDGFDLDKDIISYMPHLCQFHVHIRSILPNASHVEVDTIRQSFMKQQQSVDCAIDYFNNNHGQCQIYSLPFIGTRLDFISNRFPLFDTNKTFSMVTKLLLFDDIQPFESVFFECVSRALPNLKTLDMMNELEQQEKIETTTNNLEFTHLTTLIFQCVFFECVSRALPHLKTLDIMNELEQQEKIETTTNNLEFTHLTTLILFDIHLDYAEQLLCRSHLPSLIELAIDSTILLKIIAQDQQQAKDNCSRVGTLLTSHPFYHSIDTLRNFFPQDSYVQHPKE</sequence>
<evidence type="ECO:0000313" key="1">
    <source>
        <dbReference type="EMBL" id="CAF4105572.1"/>
    </source>
</evidence>
<comment type="caution">
    <text evidence="1">The sequence shown here is derived from an EMBL/GenBank/DDBJ whole genome shotgun (WGS) entry which is preliminary data.</text>
</comment>
<gene>
    <name evidence="1" type="ORF">SMN809_LOCUS17556</name>
</gene>
<dbReference type="EMBL" id="CAJOBI010008165">
    <property type="protein sequence ID" value="CAF4105572.1"/>
    <property type="molecule type" value="Genomic_DNA"/>
</dbReference>
<dbReference type="AlphaFoldDB" id="A0A8S2QPL2"/>
<protein>
    <submittedName>
        <fullName evidence="1">Uncharacterized protein</fullName>
    </submittedName>
</protein>
<organism evidence="1 2">
    <name type="scientific">Rotaria magnacalcarata</name>
    <dbReference type="NCBI Taxonomy" id="392030"/>
    <lineage>
        <taxon>Eukaryota</taxon>
        <taxon>Metazoa</taxon>
        <taxon>Spiralia</taxon>
        <taxon>Gnathifera</taxon>
        <taxon>Rotifera</taxon>
        <taxon>Eurotatoria</taxon>
        <taxon>Bdelloidea</taxon>
        <taxon>Philodinida</taxon>
        <taxon>Philodinidae</taxon>
        <taxon>Rotaria</taxon>
    </lineage>
</organism>